<dbReference type="Proteomes" id="UP000199286">
    <property type="component" value="Unassembled WGS sequence"/>
</dbReference>
<feature type="domain" description="Phasin" evidence="1">
    <location>
        <begin position="31"/>
        <end position="123"/>
    </location>
</feature>
<accession>A0A1H3MJH6</accession>
<gene>
    <name evidence="2" type="ORF">SAMN05444340_11766</name>
</gene>
<reference evidence="2 3" key="1">
    <citation type="submission" date="2016-10" db="EMBL/GenBank/DDBJ databases">
        <authorList>
            <person name="de Groot N.N."/>
        </authorList>
    </citation>
    <scope>NUCLEOTIDE SEQUENCE [LARGE SCALE GENOMIC DNA]</scope>
    <source>
        <strain evidence="2 3">DSM 26880</strain>
    </source>
</reference>
<dbReference type="STRING" id="321339.SAMN05444340_11766"/>
<dbReference type="Pfam" id="PF09361">
    <property type="entry name" value="Phasin_2"/>
    <property type="match status" value="1"/>
</dbReference>
<evidence type="ECO:0000313" key="2">
    <source>
        <dbReference type="EMBL" id="SDY76790.1"/>
    </source>
</evidence>
<protein>
    <submittedName>
        <fullName evidence="2">Phasin protein</fullName>
    </submittedName>
</protein>
<organism evidence="2 3">
    <name type="scientific">Citreimonas salinaria</name>
    <dbReference type="NCBI Taxonomy" id="321339"/>
    <lineage>
        <taxon>Bacteria</taxon>
        <taxon>Pseudomonadati</taxon>
        <taxon>Pseudomonadota</taxon>
        <taxon>Alphaproteobacteria</taxon>
        <taxon>Rhodobacterales</taxon>
        <taxon>Roseobacteraceae</taxon>
        <taxon>Citreimonas</taxon>
    </lineage>
</organism>
<evidence type="ECO:0000259" key="1">
    <source>
        <dbReference type="Pfam" id="PF09361"/>
    </source>
</evidence>
<dbReference type="EMBL" id="FNPF01000017">
    <property type="protein sequence ID" value="SDY76790.1"/>
    <property type="molecule type" value="Genomic_DNA"/>
</dbReference>
<evidence type="ECO:0000313" key="3">
    <source>
        <dbReference type="Proteomes" id="UP000199286"/>
    </source>
</evidence>
<dbReference type="InterPro" id="IPR018968">
    <property type="entry name" value="Phasin"/>
</dbReference>
<keyword evidence="3" id="KW-1185">Reference proteome</keyword>
<dbReference type="AlphaFoldDB" id="A0A1H3MJH6"/>
<sequence length="158" mass="16903">MAKAQDINTMMKDMMGAFPKDMMGSFPVDTKAMEDAFKTTATMNEKLSTVALEAAGKSTEISAKWTQDTLNRMSDIAKAKAEPSDYARAMTEFASAQAETAAEHMAAFAEIAKKVQMDTVELMMAAGKNFSEDASAAMKKATDDMTANAKKATTAAAK</sequence>
<dbReference type="RefSeq" id="WP_089885121.1">
    <property type="nucleotide sequence ID" value="NZ_FNPF01000017.1"/>
</dbReference>
<name>A0A1H3MJH6_9RHOB</name>
<proteinExistence type="predicted"/>
<dbReference type="OrthoDB" id="7868047at2"/>